<dbReference type="InterPro" id="IPR036390">
    <property type="entry name" value="WH_DNA-bd_sf"/>
</dbReference>
<dbReference type="EMBL" id="JADTXM010000001">
    <property type="protein sequence ID" value="MBH3437580.1"/>
    <property type="molecule type" value="Genomic_DNA"/>
</dbReference>
<sequence>MLDLKNTVAQRQAMQSFFFGYQAFTAKADEMLSRRGFSRVHQRILFFVAGSPGISHKELLEALGVTKQAANPPVRQLIEKDMLVVESDAEDKRKRKLRLTSHGAKLEQLLRREQVKLLQRAFDEAGEAAVEGWMKINQTLAGQERQRESSRKDGST</sequence>
<evidence type="ECO:0000313" key="9">
    <source>
        <dbReference type="Proteomes" id="UP000626180"/>
    </source>
</evidence>
<name>A0A2X2CH77_PSELU</name>
<dbReference type="GeneID" id="300267537"/>
<evidence type="ECO:0000313" key="6">
    <source>
        <dbReference type="EMBL" id="MBH3437580.1"/>
    </source>
</evidence>
<reference evidence="6 10" key="3">
    <citation type="submission" date="2020-11" db="EMBL/GenBank/DDBJ databases">
        <title>Enhanced detection system for hospital associated transmission using whole genome sequencing surveillance.</title>
        <authorList>
            <person name="Harrison L.H."/>
            <person name="Van Tyne D."/>
            <person name="Marsh J.W."/>
            <person name="Griffith M.P."/>
            <person name="Snyder D.J."/>
            <person name="Cooper V.S."/>
            <person name="Mustapha M."/>
        </authorList>
    </citation>
    <scope>NUCLEOTIDE SEQUENCE [LARGE SCALE GENOMIC DNA]</scope>
    <source>
        <strain evidence="6 10">PSB00013</strain>
    </source>
</reference>
<dbReference type="SMART" id="SM00347">
    <property type="entry name" value="HTH_MARR"/>
    <property type="match status" value="1"/>
</dbReference>
<evidence type="ECO:0000313" key="5">
    <source>
        <dbReference type="EMBL" id="MBF8643603.1"/>
    </source>
</evidence>
<dbReference type="GO" id="GO:0003700">
    <property type="term" value="F:DNA-binding transcription factor activity"/>
    <property type="evidence" value="ECO:0007669"/>
    <property type="project" value="InterPro"/>
</dbReference>
<evidence type="ECO:0000256" key="2">
    <source>
        <dbReference type="ARBA" id="ARBA00023125"/>
    </source>
</evidence>
<keyword evidence="3" id="KW-0804">Transcription</keyword>
<protein>
    <submittedName>
        <fullName evidence="5">MarR family transcriptional regulator</fullName>
    </submittedName>
    <submittedName>
        <fullName evidence="7">Transcriptional regulator, MarR family</fullName>
    </submittedName>
</protein>
<dbReference type="PANTHER" id="PTHR42756">
    <property type="entry name" value="TRANSCRIPTIONAL REGULATOR, MARR"/>
    <property type="match status" value="1"/>
</dbReference>
<dbReference type="EMBL" id="JADMCD010000019">
    <property type="protein sequence ID" value="MBF8643603.1"/>
    <property type="molecule type" value="Genomic_DNA"/>
</dbReference>
<dbReference type="PROSITE" id="PS50995">
    <property type="entry name" value="HTH_MARR_2"/>
    <property type="match status" value="1"/>
</dbReference>
<evidence type="ECO:0000259" key="4">
    <source>
        <dbReference type="PROSITE" id="PS50995"/>
    </source>
</evidence>
<dbReference type="SUPFAM" id="SSF46785">
    <property type="entry name" value="Winged helix' DNA-binding domain"/>
    <property type="match status" value="1"/>
</dbReference>
<reference evidence="5 9" key="2">
    <citation type="submission" date="2020-10" db="EMBL/GenBank/DDBJ databases">
        <title>Genome sequences of Pseudomonas isolates.</title>
        <authorList>
            <person name="Wessels L."/>
            <person name="Reich F."/>
            <person name="Hammerl J."/>
        </authorList>
    </citation>
    <scope>NUCLEOTIDE SEQUENCE [LARGE SCALE GENOMIC DNA]</scope>
    <source>
        <strain evidence="5 9">20-MO00624-0</strain>
    </source>
</reference>
<organism evidence="7 8">
    <name type="scientific">Pseudomonas luteola</name>
    <dbReference type="NCBI Taxonomy" id="47886"/>
    <lineage>
        <taxon>Bacteria</taxon>
        <taxon>Pseudomonadati</taxon>
        <taxon>Pseudomonadota</taxon>
        <taxon>Gammaproteobacteria</taxon>
        <taxon>Pseudomonadales</taxon>
        <taxon>Pseudomonadaceae</taxon>
        <taxon>Pseudomonas</taxon>
    </lineage>
</organism>
<dbReference type="Proteomes" id="UP000250443">
    <property type="component" value="Unassembled WGS sequence"/>
</dbReference>
<keyword evidence="9" id="KW-1185">Reference proteome</keyword>
<dbReference type="Proteomes" id="UP000638986">
    <property type="component" value="Unassembled WGS sequence"/>
</dbReference>
<keyword evidence="2" id="KW-0238">DNA-binding</keyword>
<reference evidence="7 8" key="1">
    <citation type="submission" date="2018-06" db="EMBL/GenBank/DDBJ databases">
        <authorList>
            <consortium name="Pathogen Informatics"/>
            <person name="Doyle S."/>
        </authorList>
    </citation>
    <scope>NUCLEOTIDE SEQUENCE [LARGE SCALE GENOMIC DNA]</scope>
    <source>
        <strain evidence="7 8">NCTC11842</strain>
    </source>
</reference>
<dbReference type="GO" id="GO:0003677">
    <property type="term" value="F:DNA binding"/>
    <property type="evidence" value="ECO:0007669"/>
    <property type="project" value="UniProtKB-KW"/>
</dbReference>
<dbReference type="PANTHER" id="PTHR42756:SF1">
    <property type="entry name" value="TRANSCRIPTIONAL REPRESSOR OF EMRAB OPERON"/>
    <property type="match status" value="1"/>
</dbReference>
<evidence type="ECO:0000256" key="3">
    <source>
        <dbReference type="ARBA" id="ARBA00023163"/>
    </source>
</evidence>
<keyword evidence="1" id="KW-0805">Transcription regulation</keyword>
<dbReference type="Pfam" id="PF12802">
    <property type="entry name" value="MarR_2"/>
    <property type="match status" value="1"/>
</dbReference>
<feature type="domain" description="HTH marR-type" evidence="4">
    <location>
        <begin position="1"/>
        <end position="142"/>
    </location>
</feature>
<dbReference type="Gene3D" id="1.10.10.10">
    <property type="entry name" value="Winged helix-like DNA-binding domain superfamily/Winged helix DNA-binding domain"/>
    <property type="match status" value="1"/>
</dbReference>
<gene>
    <name evidence="6" type="ORF">I5Q09_02635</name>
    <name evidence="5" type="ORF">IRZ65_23355</name>
    <name evidence="7" type="ORF">NCTC11842_02276</name>
</gene>
<dbReference type="InterPro" id="IPR000835">
    <property type="entry name" value="HTH_MarR-typ"/>
</dbReference>
<evidence type="ECO:0000256" key="1">
    <source>
        <dbReference type="ARBA" id="ARBA00023015"/>
    </source>
</evidence>
<dbReference type="RefSeq" id="WP_010798432.1">
    <property type="nucleotide sequence ID" value="NZ_CP044086.1"/>
</dbReference>
<evidence type="ECO:0000313" key="7">
    <source>
        <dbReference type="EMBL" id="SPZ06403.1"/>
    </source>
</evidence>
<dbReference type="EMBL" id="UAUF01000011">
    <property type="protein sequence ID" value="SPZ06403.1"/>
    <property type="molecule type" value="Genomic_DNA"/>
</dbReference>
<proteinExistence type="predicted"/>
<evidence type="ECO:0000313" key="8">
    <source>
        <dbReference type="Proteomes" id="UP000250443"/>
    </source>
</evidence>
<dbReference type="Proteomes" id="UP000626180">
    <property type="component" value="Unassembled WGS sequence"/>
</dbReference>
<evidence type="ECO:0000313" key="10">
    <source>
        <dbReference type="Proteomes" id="UP000638986"/>
    </source>
</evidence>
<accession>A0A2X2CH77</accession>
<dbReference type="AlphaFoldDB" id="A0A2X2CH77"/>
<dbReference type="InterPro" id="IPR036388">
    <property type="entry name" value="WH-like_DNA-bd_sf"/>
</dbReference>